<dbReference type="EMBL" id="BMVN01000003">
    <property type="protein sequence ID" value="GHA08843.1"/>
    <property type="molecule type" value="Genomic_DNA"/>
</dbReference>
<keyword evidence="2" id="KW-1185">Reference proteome</keyword>
<comment type="caution">
    <text evidence="1">The sequence shown here is derived from an EMBL/GenBank/DDBJ whole genome shotgun (WGS) entry which is preliminary data.</text>
</comment>
<sequence>MTTEPTDLQLRALAIIAAGDVRQFAAVPHPVFIDSPGGMISPPTVNELVQAGWVRVDSTRSLHDGQAVEITQSGLAHLSGNTALDIPLAGDGPTGDQALATLMRAVIRHGQVDVEFHDDLVEVTGTNDTVLATLKGRFDSPAQLARFLDIDEDHITDAREGE</sequence>
<gene>
    <name evidence="1" type="ORF">GCM10010345_11520</name>
</gene>
<dbReference type="RefSeq" id="WP_189882881.1">
    <property type="nucleotide sequence ID" value="NZ_BMVN01000003.1"/>
</dbReference>
<protein>
    <submittedName>
        <fullName evidence="1">Uncharacterized protein</fullName>
    </submittedName>
</protein>
<reference evidence="2" key="1">
    <citation type="journal article" date="2019" name="Int. J. Syst. Evol. Microbiol.">
        <title>The Global Catalogue of Microorganisms (GCM) 10K type strain sequencing project: providing services to taxonomists for standard genome sequencing and annotation.</title>
        <authorList>
            <consortium name="The Broad Institute Genomics Platform"/>
            <consortium name="The Broad Institute Genome Sequencing Center for Infectious Disease"/>
            <person name="Wu L."/>
            <person name="Ma J."/>
        </authorList>
    </citation>
    <scope>NUCLEOTIDE SEQUENCE [LARGE SCALE GENOMIC DNA]</scope>
    <source>
        <strain evidence="2">JCM 4733</strain>
    </source>
</reference>
<dbReference type="Proteomes" id="UP000653644">
    <property type="component" value="Unassembled WGS sequence"/>
</dbReference>
<accession>A0ABQ3CG18</accession>
<evidence type="ECO:0000313" key="2">
    <source>
        <dbReference type="Proteomes" id="UP000653644"/>
    </source>
</evidence>
<proteinExistence type="predicted"/>
<name>A0ABQ3CG18_9ACTN</name>
<evidence type="ECO:0000313" key="1">
    <source>
        <dbReference type="EMBL" id="GHA08843.1"/>
    </source>
</evidence>
<organism evidence="1 2">
    <name type="scientific">Streptomyces canarius</name>
    <dbReference type="NCBI Taxonomy" id="285453"/>
    <lineage>
        <taxon>Bacteria</taxon>
        <taxon>Bacillati</taxon>
        <taxon>Actinomycetota</taxon>
        <taxon>Actinomycetes</taxon>
        <taxon>Kitasatosporales</taxon>
        <taxon>Streptomycetaceae</taxon>
        <taxon>Streptomyces</taxon>
    </lineage>
</organism>